<feature type="compositionally biased region" description="Low complexity" evidence="16">
    <location>
        <begin position="1847"/>
        <end position="1866"/>
    </location>
</feature>
<feature type="compositionally biased region" description="Pro residues" evidence="16">
    <location>
        <begin position="4258"/>
        <end position="4277"/>
    </location>
</feature>
<dbReference type="InterPro" id="IPR036772">
    <property type="entry name" value="SRCR-like_dom_sf"/>
</dbReference>
<feature type="disulfide bond" evidence="14">
    <location>
        <begin position="160"/>
        <end position="224"/>
    </location>
</feature>
<feature type="domain" description="SRCR" evidence="20">
    <location>
        <begin position="1011"/>
        <end position="1111"/>
    </location>
</feature>
<feature type="disulfide bond" evidence="14">
    <location>
        <begin position="2848"/>
        <end position="2912"/>
    </location>
</feature>
<feature type="disulfide bond" evidence="14">
    <location>
        <begin position="4748"/>
        <end position="4758"/>
    </location>
</feature>
<feature type="region of interest" description="Disordered" evidence="16">
    <location>
        <begin position="4345"/>
        <end position="4370"/>
    </location>
</feature>
<feature type="disulfide bond" evidence="14">
    <location>
        <begin position="65"/>
        <end position="126"/>
    </location>
</feature>
<dbReference type="Pfam" id="PF00530">
    <property type="entry name" value="SRCR"/>
    <property type="match status" value="19"/>
</dbReference>
<feature type="domain" description="SRCR" evidence="20">
    <location>
        <begin position="1116"/>
        <end position="1216"/>
    </location>
</feature>
<feature type="disulfide bond" evidence="14">
    <location>
        <begin position="1404"/>
        <end position="1414"/>
    </location>
</feature>
<feature type="compositionally biased region" description="Polar residues" evidence="16">
    <location>
        <begin position="3865"/>
        <end position="3892"/>
    </location>
</feature>
<dbReference type="Gene3D" id="2.60.270.20">
    <property type="entry name" value="Cytolysin/lectin"/>
    <property type="match status" value="1"/>
</dbReference>
<feature type="disulfide bond" evidence="14">
    <location>
        <begin position="748"/>
        <end position="758"/>
    </location>
</feature>
<evidence type="ECO:0000313" key="22">
    <source>
        <dbReference type="RefSeq" id="XP_067170361.1"/>
    </source>
</evidence>
<feature type="disulfide bond" evidence="14">
    <location>
        <begin position="173"/>
        <end position="234"/>
    </location>
</feature>
<feature type="domain" description="Protein kinase" evidence="19">
    <location>
        <begin position="2309"/>
        <end position="2574"/>
    </location>
</feature>
<feature type="compositionally biased region" description="Polar residues" evidence="16">
    <location>
        <begin position="4359"/>
        <end position="4370"/>
    </location>
</feature>
<feature type="transmembrane region" description="Helical" evidence="17">
    <location>
        <begin position="1448"/>
        <end position="1470"/>
    </location>
</feature>
<feature type="disulfide bond" evidence="14">
    <location>
        <begin position="1251"/>
        <end position="1315"/>
    </location>
</feature>
<keyword evidence="17" id="KW-0472">Membrane</keyword>
<evidence type="ECO:0000256" key="15">
    <source>
        <dbReference type="PROSITE-ProRule" id="PRU10141"/>
    </source>
</evidence>
<feature type="domain" description="SRCR" evidence="20">
    <location>
        <begin position="2823"/>
        <end position="2923"/>
    </location>
</feature>
<feature type="disulfide bond" evidence="14">
    <location>
        <begin position="1036"/>
        <end position="1100"/>
    </location>
</feature>
<comment type="subcellular location">
    <subcellularLocation>
        <location evidence="2">Nematocyst</location>
    </subcellularLocation>
    <subcellularLocation>
        <location evidence="3">Secreted</location>
    </subcellularLocation>
    <subcellularLocation>
        <location evidence="1">Target cell membrane</location>
    </subcellularLocation>
</comment>
<evidence type="ECO:0000256" key="7">
    <source>
        <dbReference type="ARBA" id="ARBA00022737"/>
    </source>
</evidence>
<feature type="disulfide bond" evidence="14">
    <location>
        <begin position="484"/>
        <end position="548"/>
    </location>
</feature>
<feature type="disulfide bond" evidence="14">
    <location>
        <begin position="861"/>
        <end position="871"/>
    </location>
</feature>
<dbReference type="InterPro" id="IPR015926">
    <property type="entry name" value="Cytolysin/lectin"/>
</dbReference>
<feature type="compositionally biased region" description="Pro residues" evidence="16">
    <location>
        <begin position="3040"/>
        <end position="3049"/>
    </location>
</feature>
<evidence type="ECO:0000256" key="5">
    <source>
        <dbReference type="ARBA" id="ARBA00022537"/>
    </source>
</evidence>
<feature type="disulfide bond" evidence="14">
    <location>
        <begin position="607"/>
        <end position="668"/>
    </location>
</feature>
<dbReference type="SUPFAM" id="SSF56112">
    <property type="entry name" value="Protein kinase-like (PK-like)"/>
    <property type="match status" value="1"/>
</dbReference>
<proteinExistence type="predicted"/>
<feature type="region of interest" description="Disordered" evidence="16">
    <location>
        <begin position="1819"/>
        <end position="1866"/>
    </location>
</feature>
<evidence type="ECO:0000259" key="20">
    <source>
        <dbReference type="PROSITE" id="PS50287"/>
    </source>
</evidence>
<name>A0ABM4FZK8_9AVES</name>
<dbReference type="Pfam" id="PF00069">
    <property type="entry name" value="Pkinase"/>
    <property type="match status" value="1"/>
</dbReference>
<evidence type="ECO:0000256" key="10">
    <source>
        <dbReference type="ARBA" id="ARBA00023157"/>
    </source>
</evidence>
<feature type="disulfide bond" evidence="14">
    <location>
        <begin position="4639"/>
        <end position="4649"/>
    </location>
</feature>
<feature type="compositionally biased region" description="Polar residues" evidence="16">
    <location>
        <begin position="4503"/>
        <end position="4513"/>
    </location>
</feature>
<feature type="disulfide bond" evidence="14">
    <location>
        <begin position="704"/>
        <end position="768"/>
    </location>
</feature>
<feature type="domain" description="SRCR" evidence="20">
    <location>
        <begin position="1226"/>
        <end position="1326"/>
    </location>
</feature>
<feature type="domain" description="SRCR" evidence="20">
    <location>
        <begin position="459"/>
        <end position="559"/>
    </location>
</feature>
<feature type="disulfide bond" evidence="14">
    <location>
        <begin position="52"/>
        <end position="116"/>
    </location>
</feature>
<feature type="compositionally biased region" description="Polar residues" evidence="16">
    <location>
        <begin position="4120"/>
        <end position="4136"/>
    </location>
</feature>
<feature type="disulfide bond" evidence="14">
    <location>
        <begin position="497"/>
        <end position="558"/>
    </location>
</feature>
<accession>A0ABM4FZK8</accession>
<feature type="compositionally biased region" description="Polar residues" evidence="16">
    <location>
        <begin position="3792"/>
        <end position="3826"/>
    </location>
</feature>
<feature type="disulfide bond" evidence="14">
    <location>
        <begin position="2966"/>
        <end position="3027"/>
    </location>
</feature>
<feature type="compositionally biased region" description="Polar residues" evidence="16">
    <location>
        <begin position="3374"/>
        <end position="3396"/>
    </location>
</feature>
<feature type="domain" description="SRCR" evidence="20">
    <location>
        <begin position="243"/>
        <end position="343"/>
    </location>
</feature>
<feature type="domain" description="SRCR" evidence="20">
    <location>
        <begin position="4569"/>
        <end position="4670"/>
    </location>
</feature>
<dbReference type="SMART" id="SM00220">
    <property type="entry name" value="S_TKc"/>
    <property type="match status" value="1"/>
</dbReference>
<feature type="domain" description="SRCR" evidence="20">
    <location>
        <begin position="679"/>
        <end position="779"/>
    </location>
</feature>
<protein>
    <recommendedName>
        <fullName evidence="23">Deleted in malignant brain tumors 1 protein</fullName>
    </recommendedName>
</protein>
<feature type="disulfide bond" evidence="14">
    <location>
        <begin position="2705"/>
        <end position="2769"/>
    </location>
</feature>
<keyword evidence="6 18" id="KW-0732">Signal</keyword>
<dbReference type="PROSITE" id="PS50011">
    <property type="entry name" value="PROTEIN_KINASE_DOM"/>
    <property type="match status" value="1"/>
</dbReference>
<sequence length="4781" mass="506104">MWLKAISLTIFHVALFCDSGVASSAPIRLVNGSSRCVGRLEVLWKQQWGTVCDDGWDLADAMVVCKQLGCGEALSAHGSAYFGQGSDRIWLDDMNCTGTEVDLTACRTRPWGEHNCNHGEDAGVVCSEIKKIAQLRLVNGPSRCAGRVEVLYGQQWGTVCDDNWDIINAEVVCRQLSCGTALSAPSSAYFGQGSDPIWLDDVSCRGTEAALSECTARPWGTHNCRHGEDAGVVCSGFAQPALLRLVDGLTQCSGRVEVFYGQRWGTVCDDGWDMAEAQVVCRQLGCGKALSAPGRAHFGQGSNPIWLDDVQCTGTEAALSECRANPWGSHNCGHEEDAGVVCAGFAELLPVRLVNGSSNCSGRVEVFHDQQWGTICDDSWDLTDAQVVCRQLDCGAAVSAAGSAWFGQGTGQIWLDDVNCSGAETVLTECRARPWGDHNCNHGEDAGVECSGIAEPAPIRLVNGPSHCAGRVEVFRDQQWGTVCDDSWDLAEASVVCRQLGCGKALSAPGSAHFGQGSDPIWLDDVDCSGSEAALSECRAQSWGSHNCNHREDAGVVCSGNPHLCFTPLRLMNGPNRCTGRVEVFYGQQWGSICDDGWDIADSEVVCQQLGCGRALSIQDSAYFGEGSDPIWLDDVNCTGTETALSKCQTSLWGAHNCRHGEDAGVVCLGTGVPEPSPIRLVNGSNFCSGRVEVFHDQQWGTICDDSWDLADADAVCRQLGCGAAISAPGSAQFGQGTGQIWLDDVNCAGTETTLSDCRARSWGDHNCNHGEDAGVVCSGTVNSCIAEPAPIRLVNGPSHCAGRVEVFRDQQWGTVCDDSWDLAEASVVCRQLGCGKALSAPGSAHFGQGSDPIWLDDVDCSGSEAALSECRAQSWGSHNCNHREDAGVVCSGNPCTPELAPLRLVNGPTRCAGRVEVLHGQQWGTVCDDSWDLSDAAVVCRQLGCGTAISAPGSAYFGQGFGRIWLDDVKCSSREFALSECSARLWGVHNCNHGEDAGVVCSGNLHPSDLRLVNGSSPCAGRVELLHNEQWGTVCDDGWDLPDADVVCWQLGCGTAISANGSAQFGQGSGTIWLTEVQCQGTEATLAACRSKPWGVHHCSHRNDASVVCTEPSEVRLVNGSGRCSGRVEVLHNQRWGSICDNGWDLPDAEVVCRELGCGAALSARGSAHFGRGHDPIWLDGVSCTGTEGALSECPARPWGIHTCSHAEDAAVVCSGNLQLCHCKLQLVNSSSPCVGRVEVLHNQTWGSMCAEGWDAQDAEVLCRELGCGLALSAPSKADFGQGQGPIWLVNISCSGTEATLSECPGTPWGVQQCHHREDVSVECSGLADEPPTIRLVNGSSRCAGRVEVLHAQRWGTVCDDDWKLVYADVVCRQLGCGAAVSALGSAAFGPGADPIWLDDVKCTGRESALSECRTKAWGEHNCDHGEDAGVVCTGTAMPSSTIPMPVLLLLGLVVSLTLVLMSGAVLFLKWRRKRYKVLHHSGNEVELNSQGTHWIRGGEHHAAKAEATEEPPNEIIWEAKGMTLPQDKPQEGRGDNCSSLPDIASELLLQWPQPPPLRIPSGTMGKRVFVKQDYSLHSSMGVLVYKADSFSLAIMFSNPFDYIFTSIAFSLKLMPCKGGMVWLESFYEDMMKSTPLQESATFQKMQLSAWPQPLQVMVGHIHVTTTMSKASRAILRVLLEEKPLEGRMVRTALVALDMVAVTQMLSMVTCNGAWECESFIFWKLQAKLNVVEIVVKGVGEHDGQAERVCLVDQDPHTATQTVRLLHKDALPYSAGWDLQWRGVVAVATEAVAPVGETDRESGVGGCQKWDILVASNPVGKGTGAQRRGQQPRVIEGLAGPETGGEDVAAGPAAGDVDGAAAGGQVRADHEGAAAAMEEEAIGHLIDVVVGVLGQPQFLGHEGCALGRAGSPVQVRDSLLIEGGHLHPQRLEVVLQEGKGGHVLQVAQVLAVDAGRAGVGHVVQQVAHLVLLGGGELAGLAVECLEHLEAADLDAGTGQHLLDSVHVRDARPHRQAPHLELYVRDALHQRGHDEEDEVRNTTAGHAVGALPPAPVGVLAEHGVEVELTVHAGRSVHVEAAGEALHQAPHVRGGQEDAVEHRHILLEDQLDLGSWVILEESVQLAQELAHALVLGLAVVLQVPNQVGCQEALGDAVGDADGQPHAGLQLVPLEVVGKLHLGEAVVVLQAGLDYHQPVLLGAQAQRDRSRAVDLLTPAGTREEGAAVLANEADEAEAQRLGQAGLGVQRVPPQRDERLQAGDDEEHLVPLTPLVEEAAELMPPMALAQWLDELAALTAQNLPCLEVSETYRVLGLLGQGAFGHVVLALHQQRGTPLALKFVAKRTGGLEAFLSEYCIALSLAAHPCVAGALGIAFQTPRHYVFAQELALARDLFSILQPEVGVPEVRVRRCALQLASALDFMGAKGLVHGDVKPDNVLLLDPECRRVKLSDFGESRPQGRPVERPPALLPYTAPELCRLPSGRQLPAQPSLDAWALGVLLFVALTGYFPWATATDRHYRAFERWLQDPGGRQPCPPRWHRFSPTARSLLRGLLAPEPAHRSPPRAVLPAVRRPWLQPVPTATPEATLVASDVTLVAPGVAQARAPERAPAVAPAEPGPLAEVVILGPAAGPAAQPHPPSPPCSAGARRPSPLTRRPLPTMPLTLLLLVWLLGLRGTEPFTVRLAGGPSRCVGRVEVRHEGRWGTVCDDDWELLDAAVVCRELGCGTALSAPSGAWFGEGSGPIWLNGLRCRGTEERLELCRHRGWRKHVCTHEEDASAVCSAHPFQPLSTAEPSLPLTPWHGHAPTARIPTPGFVTPPPGGMVVRLAGGPSRCAGRVEVWHKGRWGTVCDDDWGLPDGAVVCRELGCGAALEAPRGAHFGPGTGPIWLDDMGCSGEETALGQCRAQPWGQNNCNHEEDASVVCTGGPMVRLTGAEGHCAGRLEVFHEGLWGTVCDDMWGLPDAAVVCQELGCGAPLSAPGAAFFGEGSGPIWLDNVRCQGNESALLQCPAAPWGVTDCQHREDAAVVCTDELKSLDVRPAEPTPHQPPMKPTRFPSSAVPRKKTQARVPGSSKTAMASKPVAGTARKGPAQLRLAGGPGRCAGRVEVLHARRWGTVCDDGWSLAAATVVCRELGCGAALESPGRARYGPGTGPIWLDEMNCTGTEPALWRCPAEPWGRHNCNHHEDAAAVCEGQRDLPSALGTLPPTNSTLSTQHPAGQGPASTTLRTQQSAGRDATGTTPSAQHPAGRDRVGPTQGKGRRDPVSIIRITRLKAEQDPAGIIQSTKPKSGRDPGGTSRSKAGWVPAGTNRSKAGRDPAGATRSKAGWVPAGTNRSKAGRDPVGTIRISRPKAGQDPVGIIWITRPKAGQNAAGAIQTTRSPSGQGLGATTQSTNPKTGQDPVGAIQSTQHPAGQDPIDATQNIKPKAGWDPVGTTESTWHRSGQDPVGTTQLQAGQDLAVAIQITQHPSGQDPIGATQPKAGQDLVATTSTRPRDGQGSDHTMLLPAGLGPAETEDTQPLPEWDVGAITWSNQNLAELGPDDATQSTHPSVVPGPDSVVLGPDNITQSTPPAVELGPDDTTWSTRPSVVLGPDSVAPGPDDITQSTHPAAELGLDGTTGSTHPVAEVHPDGIMKHELPEAELDSDDTTQSTYPSAELGPNGTTWSTHPSTELGPAGTMQSIHFAAELHLNGTTWSIHAKEDLAPGGTTWSKHPAAELGPDSTLWSTYPATEVGPDGTMQSTSLAAELGPEDADLDPDPAGVSARPTEPRPAHLPQHPTLMTAAPLALAVHQGPASSTPFLHPTGTPSTQRHPAPTQPHTGISRTQSLPAPMQHPTGIPSTQRPPAPTQPPTRTSSTQSPPAPMQHPTGTLSTQRHPAPTQPHTGISRTQSPSAPMQHPTRIPSTQRPPAPTQPPTRTSSTQSPPAPMQHPTGTLSTQRHPAPTQPHTGISRTQSPSAPMQHPTRIPSTQRPPAPTQPPTRTSSTQSPPAPMQHPTGTLSTQRHPAPTQPHTGISRTQSASTPMQHPTRIPSTQRPPAPTQPPTRTSSTQSPPAPMQHPTGTPSTHTAPTQHPMVTPSTQTQHDPSQPTTGTPGSQSPPALSQHPAGTLNISQEPSAPMQYPTGTPSTQSELTLSQSPAAELPSTWTQPTPTQHTTETPAVASSTKRTPGPTNAPTASPRTQRSTAPTQIPSLQSPPAPIQLSTASPSPQSPPASPQHPMETSSTWTKPAPSEPPMETPSPYIRAAPSNHPMETPRIRRPPAPTQPPIKDPHTQRPPAPMQHHKETPSLYKHAAPSEHSTEISSTQRTPATSQAPIEPLSTQSPPVPTQHSMETPSISMQAAPSKHFMETPSSKSLPAPTQCPTEAFSTHPASTPTGSMVAGAMHTGPAPLAQEVMSPALPAAGVPTAGQARAQVGSGRCVSCITPELQDLLQEVRELRGELRELAHAQRQGSQHLESIAGSLAELASSVRHLLGGLSLWSRGRGPPPCRREPPPALGHLGEPVSASSAQLHSHSPTGLAATTLPLAGMGALKGWPRGAPPEAASSMGCLDSLGLCLALCCSAVAGSEASVRLSGGRSHCSGHVEVYHGGHWGTVCSHGWDTVAARVLCRQLGCGRPRRVPVQCHTFAPSQAPVTLSRVECMGQETALAQCILQPGHGQSCPPDQLAGVECHEPFRLRLVSGLGQCAGRLEVWHNRRWGTVCDDGWTTVNSDVVCRELGCGVAQPVPRLPVDWPRFVPGKGHIWLDDVRCRGHEGSLRDCAHRVWGYHDCSHTEDVSVVCQDA</sequence>
<keyword evidence="17" id="KW-1133">Transmembrane helix</keyword>
<keyword evidence="12" id="KW-1053">Target membrane</keyword>
<feature type="disulfide bond" evidence="14">
    <location>
        <begin position="2749"/>
        <end position="2759"/>
    </location>
</feature>
<evidence type="ECO:0000256" key="17">
    <source>
        <dbReference type="SAM" id="Phobius"/>
    </source>
</evidence>
<feature type="disulfide bond" evidence="14">
    <location>
        <begin position="2953"/>
        <end position="3017"/>
    </location>
</feature>
<reference evidence="22" key="1">
    <citation type="submission" date="2025-08" db="UniProtKB">
        <authorList>
            <consortium name="RefSeq"/>
        </authorList>
    </citation>
    <scope>IDENTIFICATION</scope>
    <source>
        <tissue evidence="22">Blood</tissue>
    </source>
</reference>
<feature type="disulfide bond" evidence="14">
    <location>
        <begin position="2892"/>
        <end position="2902"/>
    </location>
</feature>
<feature type="compositionally biased region" description="Polar residues" evidence="16">
    <location>
        <begin position="4057"/>
        <end position="4068"/>
    </location>
</feature>
<feature type="compositionally biased region" description="Polar residues" evidence="16">
    <location>
        <begin position="3929"/>
        <end position="3956"/>
    </location>
</feature>
<feature type="disulfide bond" evidence="14">
    <location>
        <begin position="204"/>
        <end position="214"/>
    </location>
</feature>
<dbReference type="PROSITE" id="PS00108">
    <property type="entry name" value="PROTEIN_KINASE_ST"/>
    <property type="match status" value="1"/>
</dbReference>
<evidence type="ECO:0000256" key="9">
    <source>
        <dbReference type="ARBA" id="ARBA00022840"/>
    </source>
</evidence>
<dbReference type="PROSITE" id="PS00420">
    <property type="entry name" value="SRCR_1"/>
    <property type="match status" value="15"/>
</dbReference>
<dbReference type="SUPFAM" id="SSF63724">
    <property type="entry name" value="Cytolysin/lectin"/>
    <property type="match status" value="1"/>
</dbReference>
<feature type="disulfide bond" evidence="14">
    <location>
        <begin position="2718"/>
        <end position="2779"/>
    </location>
</feature>
<keyword evidence="5" id="KW-1052">Target cell membrane</keyword>
<evidence type="ECO:0000259" key="19">
    <source>
        <dbReference type="PROSITE" id="PS50011"/>
    </source>
</evidence>
<dbReference type="InterPro" id="IPR001190">
    <property type="entry name" value="SRCR"/>
</dbReference>
<feature type="region of interest" description="Disordered" evidence="16">
    <location>
        <begin position="2628"/>
        <end position="2654"/>
    </location>
</feature>
<gene>
    <name evidence="22" type="primary">LOC106482029</name>
</gene>
<keyword evidence="4" id="KW-0964">Secreted</keyword>
<feature type="disulfide bond" evidence="14">
    <location>
        <begin position="830"/>
        <end position="891"/>
    </location>
</feature>
<feature type="disulfide bond" evidence="14">
    <location>
        <begin position="2997"/>
        <end position="3007"/>
    </location>
</feature>
<feature type="disulfide bond" evidence="14">
    <location>
        <begin position="3129"/>
        <end position="3190"/>
    </location>
</feature>
<feature type="region of interest" description="Disordered" evidence="16">
    <location>
        <begin position="3791"/>
        <end position="4332"/>
    </location>
</feature>
<feature type="disulfide bond" evidence="14">
    <location>
        <begin position="1185"/>
        <end position="1195"/>
    </location>
</feature>
<feature type="domain" description="SRCR" evidence="20">
    <location>
        <begin position="2680"/>
        <end position="2780"/>
    </location>
</feature>
<feature type="disulfide bond" evidence="14">
    <location>
        <begin position="528"/>
        <end position="538"/>
    </location>
</feature>
<evidence type="ECO:0000256" key="14">
    <source>
        <dbReference type="PROSITE-ProRule" id="PRU00196"/>
    </source>
</evidence>
<keyword evidence="10 14" id="KW-1015">Disulfide bond</keyword>
<dbReference type="InterPro" id="IPR000719">
    <property type="entry name" value="Prot_kinase_dom"/>
</dbReference>
<feature type="disulfide bond" evidence="14">
    <location>
        <begin position="1141"/>
        <end position="1205"/>
    </location>
</feature>
<organism evidence="21 22">
    <name type="scientific">Apteryx mantelli</name>
    <name type="common">North Island brown kiwi</name>
    <dbReference type="NCBI Taxonomy" id="2696672"/>
    <lineage>
        <taxon>Eukaryota</taxon>
        <taxon>Metazoa</taxon>
        <taxon>Chordata</taxon>
        <taxon>Craniata</taxon>
        <taxon>Vertebrata</taxon>
        <taxon>Euteleostomi</taxon>
        <taxon>Archelosauria</taxon>
        <taxon>Archosauria</taxon>
        <taxon>Dinosauria</taxon>
        <taxon>Saurischia</taxon>
        <taxon>Theropoda</taxon>
        <taxon>Coelurosauria</taxon>
        <taxon>Aves</taxon>
        <taxon>Palaeognathae</taxon>
        <taxon>Apterygiformes</taxon>
        <taxon>Apterygidae</taxon>
        <taxon>Apteryx</taxon>
    </lineage>
</organism>
<feature type="disulfide bond" evidence="14">
    <location>
        <begin position="1295"/>
        <end position="1305"/>
    </location>
</feature>
<feature type="disulfide bond" evidence="14">
    <location>
        <begin position="928"/>
        <end position="992"/>
    </location>
</feature>
<feature type="binding site" evidence="15">
    <location>
        <position position="2342"/>
    </location>
    <ligand>
        <name>ATP</name>
        <dbReference type="ChEBI" id="CHEBI:30616"/>
    </ligand>
</feature>
<keyword evidence="7" id="KW-0677">Repeat</keyword>
<feature type="disulfide bond" evidence="14">
    <location>
        <begin position="972"/>
        <end position="982"/>
    </location>
</feature>
<dbReference type="SMART" id="SM00202">
    <property type="entry name" value="SR"/>
    <property type="match status" value="19"/>
</dbReference>
<feature type="region of interest" description="Disordered" evidence="16">
    <location>
        <begin position="3036"/>
        <end position="3092"/>
    </location>
</feature>
<feature type="disulfide bond" evidence="14">
    <location>
        <begin position="1360"/>
        <end position="1424"/>
    </location>
</feature>
<feature type="domain" description="SRCR" evidence="20">
    <location>
        <begin position="2928"/>
        <end position="3028"/>
    </location>
</feature>
<feature type="disulfide bond" evidence="14">
    <location>
        <begin position="389"/>
        <end position="450"/>
    </location>
</feature>
<keyword evidence="9 15" id="KW-0067">ATP-binding</keyword>
<evidence type="ECO:0000256" key="6">
    <source>
        <dbReference type="ARBA" id="ARBA00022729"/>
    </source>
</evidence>
<dbReference type="Proteomes" id="UP001652627">
    <property type="component" value="Chromosome 34"/>
</dbReference>
<dbReference type="InterPro" id="IPR017441">
    <property type="entry name" value="Protein_kinase_ATP_BS"/>
</dbReference>
<feature type="domain" description="SRCR" evidence="20">
    <location>
        <begin position="903"/>
        <end position="1003"/>
    </location>
</feature>
<feature type="chain" id="PRO_5045234021" description="Deleted in malignant brain tumors 1 protein" evidence="18">
    <location>
        <begin position="25"/>
        <end position="4781"/>
    </location>
</feature>
<feature type="compositionally biased region" description="Low complexity" evidence="16">
    <location>
        <begin position="2641"/>
        <end position="2654"/>
    </location>
</feature>
<evidence type="ECO:0000256" key="1">
    <source>
        <dbReference type="ARBA" id="ARBA00004175"/>
    </source>
</evidence>
<feature type="disulfide bond" evidence="14">
    <location>
        <begin position="594"/>
        <end position="658"/>
    </location>
</feature>
<feature type="disulfide bond" evidence="14">
    <location>
        <begin position="817"/>
        <end position="881"/>
    </location>
</feature>
<feature type="domain" description="SRCR" evidence="20">
    <location>
        <begin position="4675"/>
        <end position="4779"/>
    </location>
</feature>
<evidence type="ECO:0000256" key="16">
    <source>
        <dbReference type="SAM" id="MobiDB-lite"/>
    </source>
</evidence>
<keyword evidence="11" id="KW-0325">Glycoprotein</keyword>
<feature type="compositionally biased region" description="Polar residues" evidence="16">
    <location>
        <begin position="4299"/>
        <end position="4332"/>
    </location>
</feature>
<dbReference type="Gene3D" id="1.10.510.10">
    <property type="entry name" value="Transferase(Phosphotransferase) domain 1"/>
    <property type="match status" value="1"/>
</dbReference>
<evidence type="ECO:0000313" key="21">
    <source>
        <dbReference type="Proteomes" id="UP001652627"/>
    </source>
</evidence>
<dbReference type="InterPro" id="IPR008271">
    <property type="entry name" value="Ser/Thr_kinase_AS"/>
</dbReference>
<feature type="region of interest" description="Disordered" evidence="16">
    <location>
        <begin position="3487"/>
        <end position="3515"/>
    </location>
</feature>
<feature type="compositionally biased region" description="Polar residues" evidence="16">
    <location>
        <begin position="3204"/>
        <end position="3242"/>
    </location>
</feature>
<feature type="disulfide bond" evidence="14">
    <location>
        <begin position="3160"/>
        <end position="3170"/>
    </location>
</feature>
<dbReference type="GeneID" id="106482029"/>
<feature type="disulfide bond" evidence="14">
    <location>
        <begin position="420"/>
        <end position="430"/>
    </location>
</feature>
<feature type="disulfide bond" evidence="14">
    <location>
        <begin position="312"/>
        <end position="322"/>
    </location>
</feature>
<feature type="compositionally biased region" description="Low complexity" evidence="16">
    <location>
        <begin position="4083"/>
        <end position="4097"/>
    </location>
</feature>
<feature type="domain" description="SRCR" evidence="20">
    <location>
        <begin position="351"/>
        <end position="451"/>
    </location>
</feature>
<keyword evidence="21" id="KW-1185">Reference proteome</keyword>
<feature type="region of interest" description="Disordered" evidence="16">
    <location>
        <begin position="3536"/>
        <end position="3609"/>
    </location>
</feature>
<feature type="disulfide bond" evidence="14">
    <location>
        <begin position="1264"/>
        <end position="1325"/>
    </location>
</feature>
<feature type="compositionally biased region" description="Polar residues" evidence="16">
    <location>
        <begin position="4159"/>
        <end position="4191"/>
    </location>
</feature>
<dbReference type="RefSeq" id="XP_067170361.1">
    <property type="nucleotide sequence ID" value="XM_067314260.1"/>
</dbReference>
<evidence type="ECO:0000256" key="4">
    <source>
        <dbReference type="ARBA" id="ARBA00022525"/>
    </source>
</evidence>
<evidence type="ECO:0000256" key="12">
    <source>
        <dbReference type="ARBA" id="ARBA00023298"/>
    </source>
</evidence>
<feature type="disulfide bond" evidence="14">
    <location>
        <begin position="1373"/>
        <end position="1434"/>
    </location>
</feature>
<keyword evidence="13" id="KW-0166">Nematocyst</keyword>
<feature type="region of interest" description="Disordered" evidence="16">
    <location>
        <begin position="3373"/>
        <end position="3445"/>
    </location>
</feature>
<feature type="disulfide bond" evidence="14">
    <location>
        <begin position="376"/>
        <end position="440"/>
    </location>
</feature>
<evidence type="ECO:0000256" key="8">
    <source>
        <dbReference type="ARBA" id="ARBA00022741"/>
    </source>
</evidence>
<feature type="region of interest" description="Disordered" evidence="16">
    <location>
        <begin position="3747"/>
        <end position="3775"/>
    </location>
</feature>
<feature type="domain" description="SRCR" evidence="20">
    <location>
        <begin position="27"/>
        <end position="127"/>
    </location>
</feature>
<dbReference type="PROSITE" id="PS00107">
    <property type="entry name" value="PROTEIN_KINASE_ATP"/>
    <property type="match status" value="1"/>
</dbReference>
<feature type="disulfide bond" evidence="14">
    <location>
        <begin position="1080"/>
        <end position="1090"/>
    </location>
</feature>
<feature type="compositionally biased region" description="Low complexity" evidence="16">
    <location>
        <begin position="4141"/>
        <end position="4157"/>
    </location>
</feature>
<feature type="disulfide bond" evidence="14">
    <location>
        <begin position="96"/>
        <end position="106"/>
    </location>
</feature>
<comment type="caution">
    <text evidence="14">Lacks conserved residue(s) required for the propagation of feature annotation.</text>
</comment>
<feature type="disulfide bond" evidence="14">
    <location>
        <begin position="268"/>
        <end position="332"/>
    </location>
</feature>
<evidence type="ECO:0000256" key="11">
    <source>
        <dbReference type="ARBA" id="ARBA00023180"/>
    </source>
</evidence>
<feature type="signal peptide" evidence="18">
    <location>
        <begin position="1"/>
        <end position="24"/>
    </location>
</feature>
<feature type="domain" description="SRCR" evidence="20">
    <location>
        <begin position="3091"/>
        <end position="3191"/>
    </location>
</feature>
<evidence type="ECO:0008006" key="23">
    <source>
        <dbReference type="Google" id="ProtNLM"/>
    </source>
</evidence>
<dbReference type="PROSITE" id="PS50287">
    <property type="entry name" value="SRCR_2"/>
    <property type="match status" value="19"/>
</dbReference>
<evidence type="ECO:0000256" key="18">
    <source>
        <dbReference type="SAM" id="SignalP"/>
    </source>
</evidence>
<dbReference type="PANTHER" id="PTHR48071:SF15">
    <property type="entry name" value="SRCR DOMAIN-CONTAINING PROTEIN"/>
    <property type="match status" value="1"/>
</dbReference>
<feature type="disulfide bond" evidence="14">
    <location>
        <begin position="281"/>
        <end position="342"/>
    </location>
</feature>
<feature type="region of interest" description="Disordered" evidence="16">
    <location>
        <begin position="4481"/>
        <end position="4513"/>
    </location>
</feature>
<feature type="compositionally biased region" description="Polar residues" evidence="16">
    <location>
        <begin position="3993"/>
        <end position="4023"/>
    </location>
</feature>
<feature type="disulfide bond" evidence="14">
    <location>
        <begin position="3116"/>
        <end position="3180"/>
    </location>
</feature>
<keyword evidence="8 15" id="KW-0547">Nucleotide-binding</keyword>
<dbReference type="PRINTS" id="PR00258">
    <property type="entry name" value="SPERACTRCPTR"/>
</dbReference>
<feature type="disulfide bond" evidence="14">
    <location>
        <begin position="1049"/>
        <end position="1110"/>
    </location>
</feature>
<dbReference type="SUPFAM" id="SSF56487">
    <property type="entry name" value="SRCR-like"/>
    <property type="match status" value="19"/>
</dbReference>
<feature type="disulfide bond" evidence="14">
    <location>
        <begin position="941"/>
        <end position="1002"/>
    </location>
</feature>
<dbReference type="InterPro" id="IPR011009">
    <property type="entry name" value="Kinase-like_dom_sf"/>
</dbReference>
<dbReference type="Gene3D" id="3.10.250.10">
    <property type="entry name" value="SRCR-like domain"/>
    <property type="match status" value="19"/>
</dbReference>
<evidence type="ECO:0000256" key="3">
    <source>
        <dbReference type="ARBA" id="ARBA00004613"/>
    </source>
</evidence>
<evidence type="ECO:0000256" key="2">
    <source>
        <dbReference type="ARBA" id="ARBA00004532"/>
    </source>
</evidence>
<feature type="domain" description="SRCR" evidence="20">
    <location>
        <begin position="1335"/>
        <end position="1435"/>
    </location>
</feature>
<feature type="region of interest" description="Disordered" evidence="16">
    <location>
        <begin position="3196"/>
        <end position="3349"/>
    </location>
</feature>
<feature type="disulfide bond" evidence="14">
    <location>
        <begin position="717"/>
        <end position="778"/>
    </location>
</feature>
<feature type="disulfide bond" evidence="14">
    <location>
        <begin position="2861"/>
        <end position="2922"/>
    </location>
</feature>
<feature type="domain" description="SRCR" evidence="20">
    <location>
        <begin position="135"/>
        <end position="235"/>
    </location>
</feature>
<feature type="compositionally biased region" description="Polar residues" evidence="16">
    <location>
        <begin position="3659"/>
        <end position="3668"/>
    </location>
</feature>
<keyword evidence="17" id="KW-0812">Transmembrane</keyword>
<feature type="disulfide bond" evidence="14">
    <location>
        <begin position="1154"/>
        <end position="1215"/>
    </location>
</feature>
<feature type="disulfide bond" evidence="14">
    <location>
        <begin position="638"/>
        <end position="648"/>
    </location>
</feature>
<feature type="region of interest" description="Disordered" evidence="16">
    <location>
        <begin position="3640"/>
        <end position="3673"/>
    </location>
</feature>
<dbReference type="PANTHER" id="PTHR48071">
    <property type="entry name" value="SRCR DOMAIN-CONTAINING PROTEIN"/>
    <property type="match status" value="1"/>
</dbReference>
<feature type="domain" description="SRCR" evidence="20">
    <location>
        <begin position="792"/>
        <end position="892"/>
    </location>
</feature>
<feature type="domain" description="SRCR" evidence="20">
    <location>
        <begin position="569"/>
        <end position="669"/>
    </location>
</feature>
<evidence type="ECO:0000256" key="13">
    <source>
        <dbReference type="ARBA" id="ARBA00023331"/>
    </source>
</evidence>